<dbReference type="AlphaFoldDB" id="A0A9D3W771"/>
<name>A0A9D3W771_9ROSI</name>
<gene>
    <name evidence="2" type="ORF">J1N35_007819</name>
</gene>
<comment type="caution">
    <text evidence="2">The sequence shown here is derived from an EMBL/GenBank/DDBJ whole genome shotgun (WGS) entry which is preliminary data.</text>
</comment>
<organism evidence="2 3">
    <name type="scientific">Gossypium stocksii</name>
    <dbReference type="NCBI Taxonomy" id="47602"/>
    <lineage>
        <taxon>Eukaryota</taxon>
        <taxon>Viridiplantae</taxon>
        <taxon>Streptophyta</taxon>
        <taxon>Embryophyta</taxon>
        <taxon>Tracheophyta</taxon>
        <taxon>Spermatophyta</taxon>
        <taxon>Magnoliopsida</taxon>
        <taxon>eudicotyledons</taxon>
        <taxon>Gunneridae</taxon>
        <taxon>Pentapetalae</taxon>
        <taxon>rosids</taxon>
        <taxon>malvids</taxon>
        <taxon>Malvales</taxon>
        <taxon>Malvaceae</taxon>
        <taxon>Malvoideae</taxon>
        <taxon>Gossypium</taxon>
    </lineage>
</organism>
<keyword evidence="3" id="KW-1185">Reference proteome</keyword>
<dbReference type="Proteomes" id="UP000828251">
    <property type="component" value="Unassembled WGS sequence"/>
</dbReference>
<sequence length="98" mass="10853">MGRILNNPFLSRSFETVSVDYFLLQMEVYENMSQKERAMMASNNHPEGSLGGAPTGNGLMAPTPRFKQCKVSIVRDFLPGCDRVAASITRPSEQAKID</sequence>
<evidence type="ECO:0000256" key="1">
    <source>
        <dbReference type="SAM" id="MobiDB-lite"/>
    </source>
</evidence>
<evidence type="ECO:0000313" key="2">
    <source>
        <dbReference type="EMBL" id="KAH1114441.1"/>
    </source>
</evidence>
<feature type="region of interest" description="Disordered" evidence="1">
    <location>
        <begin position="42"/>
        <end position="61"/>
    </location>
</feature>
<protein>
    <submittedName>
        <fullName evidence="2">Uncharacterized protein</fullName>
    </submittedName>
</protein>
<accession>A0A9D3W771</accession>
<proteinExistence type="predicted"/>
<evidence type="ECO:0000313" key="3">
    <source>
        <dbReference type="Proteomes" id="UP000828251"/>
    </source>
</evidence>
<reference evidence="2 3" key="1">
    <citation type="journal article" date="2021" name="Plant Biotechnol. J.">
        <title>Multi-omics assisted identification of the key and species-specific regulatory components of drought-tolerant mechanisms in Gossypium stocksii.</title>
        <authorList>
            <person name="Yu D."/>
            <person name="Ke L."/>
            <person name="Zhang D."/>
            <person name="Wu Y."/>
            <person name="Sun Y."/>
            <person name="Mei J."/>
            <person name="Sun J."/>
            <person name="Sun Y."/>
        </authorList>
    </citation>
    <scope>NUCLEOTIDE SEQUENCE [LARGE SCALE GENOMIC DNA]</scope>
    <source>
        <strain evidence="3">cv. E1</strain>
        <tissue evidence="2">Leaf</tissue>
    </source>
</reference>
<dbReference type="EMBL" id="JAIQCV010000003">
    <property type="protein sequence ID" value="KAH1114441.1"/>
    <property type="molecule type" value="Genomic_DNA"/>
</dbReference>